<dbReference type="EMBL" id="KB007834">
    <property type="protein sequence ID" value="ELR24285.1"/>
    <property type="molecule type" value="Genomic_DNA"/>
</dbReference>
<organism evidence="2 3">
    <name type="scientific">Acanthamoeba castellanii (strain ATCC 30010 / Neff)</name>
    <dbReference type="NCBI Taxonomy" id="1257118"/>
    <lineage>
        <taxon>Eukaryota</taxon>
        <taxon>Amoebozoa</taxon>
        <taxon>Discosea</taxon>
        <taxon>Longamoebia</taxon>
        <taxon>Centramoebida</taxon>
        <taxon>Acanthamoebidae</taxon>
        <taxon>Acanthamoeba</taxon>
    </lineage>
</organism>
<dbReference type="GeneID" id="14925301"/>
<gene>
    <name evidence="2" type="ORF">ACA1_170230</name>
</gene>
<dbReference type="VEuPathDB" id="AmoebaDB:ACA1_170230"/>
<evidence type="ECO:0000256" key="1">
    <source>
        <dbReference type="SAM" id="MobiDB-lite"/>
    </source>
</evidence>
<evidence type="ECO:0000313" key="3">
    <source>
        <dbReference type="Proteomes" id="UP000011083"/>
    </source>
</evidence>
<sequence>MGFDRHSGMVGRGLPKKGGFAGWGRPGEEDGVDVLDERDPNFDDLGEEFEEEAAGGAVAVDNPPKVIVDKLPAEEAVAAPSVAPASEPSQPEAH</sequence>
<dbReference type="Proteomes" id="UP000011083">
    <property type="component" value="Unassembled WGS sequence"/>
</dbReference>
<dbReference type="RefSeq" id="XP_004353982.1">
    <property type="nucleotide sequence ID" value="XM_004353930.1"/>
</dbReference>
<dbReference type="OrthoDB" id="1899413at2759"/>
<name>L8HGK1_ACACF</name>
<evidence type="ECO:0008006" key="4">
    <source>
        <dbReference type="Google" id="ProtNLM"/>
    </source>
</evidence>
<accession>L8HGK1</accession>
<protein>
    <recommendedName>
        <fullName evidence="4">Hyaluronan/mRNA-binding protein domain-containing protein</fullName>
    </recommendedName>
</protein>
<dbReference type="AlphaFoldDB" id="L8HGK1"/>
<proteinExistence type="predicted"/>
<reference evidence="2 3" key="1">
    <citation type="journal article" date="2013" name="Genome Biol.">
        <title>Genome of Acanthamoeba castellanii highlights extensive lateral gene transfer and early evolution of tyrosine kinase signaling.</title>
        <authorList>
            <person name="Clarke M."/>
            <person name="Lohan A.J."/>
            <person name="Liu B."/>
            <person name="Lagkouvardos I."/>
            <person name="Roy S."/>
            <person name="Zafar N."/>
            <person name="Bertelli C."/>
            <person name="Schilde C."/>
            <person name="Kianianmomeni A."/>
            <person name="Burglin T.R."/>
            <person name="Frech C."/>
            <person name="Turcotte B."/>
            <person name="Kopec K.O."/>
            <person name="Synnott J.M."/>
            <person name="Choo C."/>
            <person name="Paponov I."/>
            <person name="Finkler A."/>
            <person name="Soon Heng Tan C."/>
            <person name="Hutchins A.P."/>
            <person name="Weinmeier T."/>
            <person name="Rattei T."/>
            <person name="Chu J.S."/>
            <person name="Gimenez G."/>
            <person name="Irimia M."/>
            <person name="Rigden D.J."/>
            <person name="Fitzpatrick D.A."/>
            <person name="Lorenzo-Morales J."/>
            <person name="Bateman A."/>
            <person name="Chiu C.H."/>
            <person name="Tang P."/>
            <person name="Hegemann P."/>
            <person name="Fromm H."/>
            <person name="Raoult D."/>
            <person name="Greub G."/>
            <person name="Miranda-Saavedra D."/>
            <person name="Chen N."/>
            <person name="Nash P."/>
            <person name="Ginger M.L."/>
            <person name="Horn M."/>
            <person name="Schaap P."/>
            <person name="Caler L."/>
            <person name="Loftus B."/>
        </authorList>
    </citation>
    <scope>NUCLEOTIDE SEQUENCE [LARGE SCALE GENOMIC DNA]</scope>
    <source>
        <strain evidence="2 3">Neff</strain>
    </source>
</reference>
<evidence type="ECO:0000313" key="2">
    <source>
        <dbReference type="EMBL" id="ELR24285.1"/>
    </source>
</evidence>
<keyword evidence="3" id="KW-1185">Reference proteome</keyword>
<dbReference type="KEGG" id="acan:ACA1_170230"/>
<feature type="region of interest" description="Disordered" evidence="1">
    <location>
        <begin position="1"/>
        <end position="43"/>
    </location>
</feature>